<reference evidence="2" key="1">
    <citation type="submission" date="2014-08" db="EMBL/GenBank/DDBJ databases">
        <authorList>
            <person name="Edwards T."/>
        </authorList>
    </citation>
    <scope>NUCLEOTIDE SEQUENCE [LARGE SCALE GENOMIC DNA]</scope>
</reference>
<accession>A0A0K2VV97</accession>
<sequence>MGSLWLGWAKGRIVGLEKMIC</sequence>
<evidence type="ECO:0000313" key="1">
    <source>
        <dbReference type="EMBL" id="CDX54315.1"/>
    </source>
</evidence>
<proteinExistence type="predicted"/>
<protein>
    <submittedName>
        <fullName evidence="1">Uncharacterized protein</fullName>
    </submittedName>
</protein>
<name>A0A0K2VV97_MESPL</name>
<gene>
    <name evidence="1" type="ORF">MPL1032_190015</name>
</gene>
<organism evidence="1 2">
    <name type="scientific">Mesorhizobium plurifarium</name>
    <dbReference type="NCBI Taxonomy" id="69974"/>
    <lineage>
        <taxon>Bacteria</taxon>
        <taxon>Pseudomonadati</taxon>
        <taxon>Pseudomonadota</taxon>
        <taxon>Alphaproteobacteria</taxon>
        <taxon>Hyphomicrobiales</taxon>
        <taxon>Phyllobacteriaceae</taxon>
        <taxon>Mesorhizobium</taxon>
    </lineage>
</organism>
<evidence type="ECO:0000313" key="2">
    <source>
        <dbReference type="Proteomes" id="UP000182888"/>
    </source>
</evidence>
<dbReference type="EMBL" id="CCND01000011">
    <property type="protein sequence ID" value="CDX54315.1"/>
    <property type="molecule type" value="Genomic_DNA"/>
</dbReference>
<dbReference type="AlphaFoldDB" id="A0A0K2VV97"/>
<dbReference type="Proteomes" id="UP000182888">
    <property type="component" value="Unassembled WGS sequence"/>
</dbReference>